<name>A0ABX2XUB3_9GAMM</name>
<accession>A0ABX2XUB3</accession>
<proteinExistence type="predicted"/>
<dbReference type="CDD" id="cd03789">
    <property type="entry name" value="GT9_LPS_heptosyltransferase"/>
    <property type="match status" value="1"/>
</dbReference>
<comment type="caution">
    <text evidence="3">The sequence shown here is derived from an EMBL/GenBank/DDBJ whole genome shotgun (WGS) entry which is preliminary data.</text>
</comment>
<dbReference type="RefSeq" id="WP_058448343.1">
    <property type="nucleotide sequence ID" value="NZ_CAAAJF010000014.1"/>
</dbReference>
<dbReference type="Pfam" id="PF01075">
    <property type="entry name" value="Glyco_transf_9"/>
    <property type="match status" value="1"/>
</dbReference>
<dbReference type="InterPro" id="IPR051199">
    <property type="entry name" value="LPS_LOS_Heptosyltrfase"/>
</dbReference>
<dbReference type="Proteomes" id="UP000093336">
    <property type="component" value="Unassembled WGS sequence"/>
</dbReference>
<dbReference type="PANTHER" id="PTHR30160:SF21">
    <property type="entry name" value="LIPOPOLYSACCHARIDE CORE HEPTOSYLTRANSFERASE OPSX"/>
    <property type="match status" value="1"/>
</dbReference>
<dbReference type="InterPro" id="IPR002201">
    <property type="entry name" value="Glyco_trans_9"/>
</dbReference>
<organism evidence="3 4">
    <name type="scientific">Legionella jamestowniensis</name>
    <dbReference type="NCBI Taxonomy" id="455"/>
    <lineage>
        <taxon>Bacteria</taxon>
        <taxon>Pseudomonadati</taxon>
        <taxon>Pseudomonadota</taxon>
        <taxon>Gammaproteobacteria</taxon>
        <taxon>Legionellales</taxon>
        <taxon>Legionellaceae</taxon>
        <taxon>Legionella</taxon>
    </lineage>
</organism>
<gene>
    <name evidence="3" type="ORF">A8135_11640</name>
</gene>
<keyword evidence="4" id="KW-1185">Reference proteome</keyword>
<reference evidence="3 4" key="1">
    <citation type="submission" date="2016-05" db="EMBL/GenBank/DDBJ databases">
        <authorList>
            <person name="Prochazka B."/>
            <person name="Indra A."/>
            <person name="Hasenberger P."/>
            <person name="Blaschitz M."/>
            <person name="Wagner L."/>
            <person name="Wewalka G."/>
            <person name="Sorschag S."/>
            <person name="Schmid D."/>
            <person name="Ruppitsch W."/>
        </authorList>
    </citation>
    <scope>NUCLEOTIDE SEQUENCE [LARGE SCALE GENOMIC DNA]</scope>
    <source>
        <strain evidence="3 4">974010_12</strain>
    </source>
</reference>
<sequence>MINSICIVRLSALGDVLMLVPLIRTLQTYLPNATITWVISRPAYDLVEGMDGVEFIVIDKPDGLKDYWQFKKQLKGRSFDVLLAAQSSFRANLLYPLIRAPRKIGYDVYRAKDGHKWFINERINATNGHTLEGFLQFATALGIENHEVRWDLPITQDDYAWAREHLPSNGPVLLVNPAASKLERSWVVERYVAVIKEAQRRWQAQIVLTGGPGNFDRELADAILKQVQCIDLVGKTKPKQLLALIQQADVLLCPDTGPSHMAAAVGTPVVALHAVTNSQVSGPYTFRHLVVDCYPQAVKTILKKGNTEKIWGEKVHGTEAMKLIQVDTVLAKLELAIAK</sequence>
<evidence type="ECO:0000256" key="1">
    <source>
        <dbReference type="ARBA" id="ARBA00022676"/>
    </source>
</evidence>
<evidence type="ECO:0000313" key="3">
    <source>
        <dbReference type="EMBL" id="OCH98213.1"/>
    </source>
</evidence>
<evidence type="ECO:0000313" key="4">
    <source>
        <dbReference type="Proteomes" id="UP000093336"/>
    </source>
</evidence>
<evidence type="ECO:0000256" key="2">
    <source>
        <dbReference type="ARBA" id="ARBA00022679"/>
    </source>
</evidence>
<dbReference type="SUPFAM" id="SSF53756">
    <property type="entry name" value="UDP-Glycosyltransferase/glycogen phosphorylase"/>
    <property type="match status" value="1"/>
</dbReference>
<dbReference type="Gene3D" id="3.40.50.2000">
    <property type="entry name" value="Glycogen Phosphorylase B"/>
    <property type="match status" value="2"/>
</dbReference>
<keyword evidence="1" id="KW-0328">Glycosyltransferase</keyword>
<dbReference type="EMBL" id="LYOZ01000016">
    <property type="protein sequence ID" value="OCH98213.1"/>
    <property type="molecule type" value="Genomic_DNA"/>
</dbReference>
<protein>
    <submittedName>
        <fullName evidence="3">ADP-heptose--LPS heptosyltransferase</fullName>
    </submittedName>
</protein>
<dbReference type="PANTHER" id="PTHR30160">
    <property type="entry name" value="TETRAACYLDISACCHARIDE 4'-KINASE-RELATED"/>
    <property type="match status" value="1"/>
</dbReference>
<keyword evidence="2" id="KW-0808">Transferase</keyword>